<feature type="domain" description="DUF6534" evidence="2">
    <location>
        <begin position="166"/>
        <end position="252"/>
    </location>
</feature>
<dbReference type="InterPro" id="IPR045339">
    <property type="entry name" value="DUF6534"/>
</dbReference>
<gene>
    <name evidence="3" type="ORF">CONPUDRAFT_83223</name>
</gene>
<comment type="caution">
    <text evidence="3">The sequence shown here is derived from an EMBL/GenBank/DDBJ whole genome shotgun (WGS) entry which is preliminary data.</text>
</comment>
<name>A0A5M3MLZ0_CONPW</name>
<proteinExistence type="predicted"/>
<dbReference type="PANTHER" id="PTHR40465:SF1">
    <property type="entry name" value="DUF6534 DOMAIN-CONTAINING PROTEIN"/>
    <property type="match status" value="1"/>
</dbReference>
<dbReference type="PANTHER" id="PTHR40465">
    <property type="entry name" value="CHROMOSOME 1, WHOLE GENOME SHOTGUN SEQUENCE"/>
    <property type="match status" value="1"/>
</dbReference>
<evidence type="ECO:0000256" key="1">
    <source>
        <dbReference type="SAM" id="Phobius"/>
    </source>
</evidence>
<protein>
    <recommendedName>
        <fullName evidence="2">DUF6534 domain-containing protein</fullName>
    </recommendedName>
</protein>
<organism evidence="3 4">
    <name type="scientific">Coniophora puteana (strain RWD-64-598)</name>
    <name type="common">Brown rot fungus</name>
    <dbReference type="NCBI Taxonomy" id="741705"/>
    <lineage>
        <taxon>Eukaryota</taxon>
        <taxon>Fungi</taxon>
        <taxon>Dikarya</taxon>
        <taxon>Basidiomycota</taxon>
        <taxon>Agaricomycotina</taxon>
        <taxon>Agaricomycetes</taxon>
        <taxon>Agaricomycetidae</taxon>
        <taxon>Boletales</taxon>
        <taxon>Coniophorineae</taxon>
        <taxon>Coniophoraceae</taxon>
        <taxon>Coniophora</taxon>
    </lineage>
</organism>
<dbReference type="Pfam" id="PF20152">
    <property type="entry name" value="DUF6534"/>
    <property type="match status" value="1"/>
</dbReference>
<feature type="transmembrane region" description="Helical" evidence="1">
    <location>
        <begin position="124"/>
        <end position="145"/>
    </location>
</feature>
<dbReference type="AlphaFoldDB" id="A0A5M3MLZ0"/>
<dbReference type="RefSeq" id="XP_007770343.1">
    <property type="nucleotide sequence ID" value="XM_007772153.1"/>
</dbReference>
<evidence type="ECO:0000313" key="4">
    <source>
        <dbReference type="Proteomes" id="UP000053558"/>
    </source>
</evidence>
<feature type="transmembrane region" description="Helical" evidence="1">
    <location>
        <begin position="201"/>
        <end position="222"/>
    </location>
</feature>
<feature type="transmembrane region" description="Helical" evidence="1">
    <location>
        <begin position="12"/>
        <end position="34"/>
    </location>
</feature>
<dbReference type="Proteomes" id="UP000053558">
    <property type="component" value="Unassembled WGS sequence"/>
</dbReference>
<reference evidence="4" key="1">
    <citation type="journal article" date="2012" name="Science">
        <title>The Paleozoic origin of enzymatic lignin decomposition reconstructed from 31 fungal genomes.</title>
        <authorList>
            <person name="Floudas D."/>
            <person name="Binder M."/>
            <person name="Riley R."/>
            <person name="Barry K."/>
            <person name="Blanchette R.A."/>
            <person name="Henrissat B."/>
            <person name="Martinez A.T."/>
            <person name="Otillar R."/>
            <person name="Spatafora J.W."/>
            <person name="Yadav J.S."/>
            <person name="Aerts A."/>
            <person name="Benoit I."/>
            <person name="Boyd A."/>
            <person name="Carlson A."/>
            <person name="Copeland A."/>
            <person name="Coutinho P.M."/>
            <person name="de Vries R.P."/>
            <person name="Ferreira P."/>
            <person name="Findley K."/>
            <person name="Foster B."/>
            <person name="Gaskell J."/>
            <person name="Glotzer D."/>
            <person name="Gorecki P."/>
            <person name="Heitman J."/>
            <person name="Hesse C."/>
            <person name="Hori C."/>
            <person name="Igarashi K."/>
            <person name="Jurgens J.A."/>
            <person name="Kallen N."/>
            <person name="Kersten P."/>
            <person name="Kohler A."/>
            <person name="Kuees U."/>
            <person name="Kumar T.K.A."/>
            <person name="Kuo A."/>
            <person name="LaButti K."/>
            <person name="Larrondo L.F."/>
            <person name="Lindquist E."/>
            <person name="Ling A."/>
            <person name="Lombard V."/>
            <person name="Lucas S."/>
            <person name="Lundell T."/>
            <person name="Martin R."/>
            <person name="McLaughlin D.J."/>
            <person name="Morgenstern I."/>
            <person name="Morin E."/>
            <person name="Murat C."/>
            <person name="Nagy L.G."/>
            <person name="Nolan M."/>
            <person name="Ohm R.A."/>
            <person name="Patyshakuliyeva A."/>
            <person name="Rokas A."/>
            <person name="Ruiz-Duenas F.J."/>
            <person name="Sabat G."/>
            <person name="Salamov A."/>
            <person name="Samejima M."/>
            <person name="Schmutz J."/>
            <person name="Slot J.C."/>
            <person name="St John F."/>
            <person name="Stenlid J."/>
            <person name="Sun H."/>
            <person name="Sun S."/>
            <person name="Syed K."/>
            <person name="Tsang A."/>
            <person name="Wiebenga A."/>
            <person name="Young D."/>
            <person name="Pisabarro A."/>
            <person name="Eastwood D.C."/>
            <person name="Martin F."/>
            <person name="Cullen D."/>
            <person name="Grigoriev I.V."/>
            <person name="Hibbett D.S."/>
        </authorList>
    </citation>
    <scope>NUCLEOTIDE SEQUENCE [LARGE SCALE GENOMIC DNA]</scope>
    <source>
        <strain evidence="4">RWD-64-598 SS2</strain>
    </source>
</reference>
<accession>A0A5M3MLZ0</accession>
<keyword evidence="4" id="KW-1185">Reference proteome</keyword>
<feature type="transmembrane region" description="Helical" evidence="1">
    <location>
        <begin position="94"/>
        <end position="112"/>
    </location>
</feature>
<evidence type="ECO:0000313" key="3">
    <source>
        <dbReference type="EMBL" id="EIW80056.1"/>
    </source>
</evidence>
<keyword evidence="1" id="KW-0812">Transmembrane</keyword>
<dbReference type="KEGG" id="cput:CONPUDRAFT_83223"/>
<dbReference type="GeneID" id="19210548"/>
<keyword evidence="1" id="KW-1133">Transmembrane helix</keyword>
<dbReference type="EMBL" id="JH711580">
    <property type="protein sequence ID" value="EIW80056.1"/>
    <property type="molecule type" value="Genomic_DNA"/>
</dbReference>
<dbReference type="OrthoDB" id="2971182at2759"/>
<feature type="transmembrane region" description="Helical" evidence="1">
    <location>
        <begin position="46"/>
        <end position="67"/>
    </location>
</feature>
<keyword evidence="1" id="KW-0472">Membrane</keyword>
<sequence length="277" mass="30162">MSDEVDPWARSGMLAVAIGFPLTGTAFGQLLYYFRSFPYDKLSQKLFISFLFILDVLHTYAIAYQQWRRLVHCHRQPQGTSCSATCSTTWQYKMLLGISILVQPMVQCFYSYRIWTISGRNKVLTGTVGILAVSAFVIALVGTIFSEVAAINTPAVDTTIPAGILAAVCDIMIASAVCWYLRPGRSGARRTEPRIASITRVSVQAGIITSILACLLAVFSAFPSISPYSSVVVTAVTKSYINSTIAVLNARKPAGYDLSQNSSIALSDVPSLTFSRL</sequence>
<evidence type="ECO:0000259" key="2">
    <source>
        <dbReference type="Pfam" id="PF20152"/>
    </source>
</evidence>
<feature type="transmembrane region" description="Helical" evidence="1">
    <location>
        <begin position="160"/>
        <end position="181"/>
    </location>
</feature>